<dbReference type="Pfam" id="PF21799">
    <property type="entry name" value="MurD-like_N"/>
    <property type="match status" value="1"/>
</dbReference>
<dbReference type="EMBL" id="FUXM01000003">
    <property type="protein sequence ID" value="SJZ62256.1"/>
    <property type="molecule type" value="Genomic_DNA"/>
</dbReference>
<evidence type="ECO:0000256" key="10">
    <source>
        <dbReference type="ARBA" id="ARBA00022840"/>
    </source>
</evidence>
<keyword evidence="13 17" id="KW-0961">Cell wall biogenesis/degradation</keyword>
<evidence type="ECO:0000256" key="13">
    <source>
        <dbReference type="ARBA" id="ARBA00023316"/>
    </source>
</evidence>
<evidence type="ECO:0000313" key="21">
    <source>
        <dbReference type="EMBL" id="SJZ62256.1"/>
    </source>
</evidence>
<keyword evidence="11 17" id="KW-0133">Cell shape</keyword>
<dbReference type="GO" id="GO:0071555">
    <property type="term" value="P:cell wall organization"/>
    <property type="evidence" value="ECO:0007669"/>
    <property type="project" value="UniProtKB-KW"/>
</dbReference>
<keyword evidence="7 17" id="KW-0963">Cytoplasm</keyword>
<evidence type="ECO:0000256" key="17">
    <source>
        <dbReference type="HAMAP-Rule" id="MF_00639"/>
    </source>
</evidence>
<keyword evidence="9 17" id="KW-0547">Nucleotide-binding</keyword>
<dbReference type="UniPathway" id="UPA00219"/>
<dbReference type="EC" id="6.3.2.9" evidence="5 17"/>
<evidence type="ECO:0000313" key="22">
    <source>
        <dbReference type="Proteomes" id="UP000189933"/>
    </source>
</evidence>
<dbReference type="RefSeq" id="WP_078664585.1">
    <property type="nucleotide sequence ID" value="NZ_FUXM01000003.1"/>
</dbReference>
<dbReference type="InterPro" id="IPR036615">
    <property type="entry name" value="Mur_ligase_C_dom_sf"/>
</dbReference>
<comment type="catalytic activity">
    <reaction evidence="16 17 18">
        <text>UDP-N-acetyl-alpha-D-muramoyl-L-alanine + D-glutamate + ATP = UDP-N-acetyl-alpha-D-muramoyl-L-alanyl-D-glutamate + ADP + phosphate + H(+)</text>
        <dbReference type="Rhea" id="RHEA:16429"/>
        <dbReference type="ChEBI" id="CHEBI:15378"/>
        <dbReference type="ChEBI" id="CHEBI:29986"/>
        <dbReference type="ChEBI" id="CHEBI:30616"/>
        <dbReference type="ChEBI" id="CHEBI:43474"/>
        <dbReference type="ChEBI" id="CHEBI:83898"/>
        <dbReference type="ChEBI" id="CHEBI:83900"/>
        <dbReference type="ChEBI" id="CHEBI:456216"/>
        <dbReference type="EC" id="6.3.2.9"/>
    </reaction>
</comment>
<dbReference type="GO" id="GO:0051301">
    <property type="term" value="P:cell division"/>
    <property type="evidence" value="ECO:0007669"/>
    <property type="project" value="UniProtKB-KW"/>
</dbReference>
<keyword evidence="22" id="KW-1185">Reference proteome</keyword>
<evidence type="ECO:0000256" key="4">
    <source>
        <dbReference type="ARBA" id="ARBA00010416"/>
    </source>
</evidence>
<dbReference type="Gene3D" id="3.40.1190.10">
    <property type="entry name" value="Mur-like, catalytic domain"/>
    <property type="match status" value="1"/>
</dbReference>
<dbReference type="InterPro" id="IPR005762">
    <property type="entry name" value="MurD"/>
</dbReference>
<dbReference type="GO" id="GO:0005737">
    <property type="term" value="C:cytoplasm"/>
    <property type="evidence" value="ECO:0007669"/>
    <property type="project" value="UniProtKB-SubCell"/>
</dbReference>
<feature type="domain" description="Mur ligase central" evidence="20">
    <location>
        <begin position="113"/>
        <end position="288"/>
    </location>
</feature>
<dbReference type="SUPFAM" id="SSF51984">
    <property type="entry name" value="MurCD N-terminal domain"/>
    <property type="match status" value="1"/>
</dbReference>
<evidence type="ECO:0000256" key="9">
    <source>
        <dbReference type="ARBA" id="ARBA00022741"/>
    </source>
</evidence>
<name>A0A1T4M5X4_9FIRM</name>
<evidence type="ECO:0000256" key="6">
    <source>
        <dbReference type="ARBA" id="ARBA00015655"/>
    </source>
</evidence>
<dbReference type="InterPro" id="IPR004101">
    <property type="entry name" value="Mur_ligase_C"/>
</dbReference>
<comment type="function">
    <text evidence="1 17 18">Cell wall formation. Catalyzes the addition of glutamate to the nucleotide precursor UDP-N-acetylmuramoyl-L-alanine (UMA).</text>
</comment>
<keyword evidence="12 17" id="KW-0573">Peptidoglycan synthesis</keyword>
<dbReference type="InterPro" id="IPR036565">
    <property type="entry name" value="Mur-like_cat_sf"/>
</dbReference>
<evidence type="ECO:0000256" key="1">
    <source>
        <dbReference type="ARBA" id="ARBA00002734"/>
    </source>
</evidence>
<dbReference type="GO" id="GO:0008360">
    <property type="term" value="P:regulation of cell shape"/>
    <property type="evidence" value="ECO:0007669"/>
    <property type="project" value="UniProtKB-KW"/>
</dbReference>
<dbReference type="PANTHER" id="PTHR43692">
    <property type="entry name" value="UDP-N-ACETYLMURAMOYLALANINE--D-GLUTAMATE LIGASE"/>
    <property type="match status" value="1"/>
</dbReference>
<evidence type="ECO:0000256" key="18">
    <source>
        <dbReference type="RuleBase" id="RU003664"/>
    </source>
</evidence>
<dbReference type="NCBIfam" id="TIGR01087">
    <property type="entry name" value="murD"/>
    <property type="match status" value="1"/>
</dbReference>
<evidence type="ECO:0000256" key="2">
    <source>
        <dbReference type="ARBA" id="ARBA00004496"/>
    </source>
</evidence>
<dbReference type="AlphaFoldDB" id="A0A1T4M5X4"/>
<keyword evidence="17 18" id="KW-0131">Cell cycle</keyword>
<keyword evidence="17 18" id="KW-0132">Cell division</keyword>
<feature type="binding site" evidence="17">
    <location>
        <begin position="115"/>
        <end position="121"/>
    </location>
    <ligand>
        <name>ATP</name>
        <dbReference type="ChEBI" id="CHEBI:30616"/>
    </ligand>
</feature>
<dbReference type="PANTHER" id="PTHR43692:SF1">
    <property type="entry name" value="UDP-N-ACETYLMURAMOYLALANINE--D-GLUTAMATE LIGASE"/>
    <property type="match status" value="1"/>
</dbReference>
<reference evidence="22" key="1">
    <citation type="submission" date="2017-02" db="EMBL/GenBank/DDBJ databases">
        <authorList>
            <person name="Varghese N."/>
            <person name="Submissions S."/>
        </authorList>
    </citation>
    <scope>NUCLEOTIDE SEQUENCE [LARGE SCALE GENOMIC DNA]</scope>
    <source>
        <strain evidence="22">DSM 16521</strain>
    </source>
</reference>
<sequence>MDLLDKNILVVGMAKSGVAVARFAREAGARVTVCDAKSREELGEKAAELEQAGVRVVAGSYPRVSRQEYDLVVPSPGVPLTVPPVAEAMAEGIPVFSEIELASRYINQPLVAITGTNGKTTTTSLIGAMTRQAGLKPCVAGNIGQPLIAETRGDYGVYVVEVSSFQAETTVEFRPRVAVILNVTPDHLDRHGTMENYAAAKAKILANQQPEDFAVLNYDDEWVRAMAAQTRARVIFFSRTHRLEEGVCCEEGQVVVKSGGQTTVICPASEIAIPGAHNLENALAAVGAGWALGIEAADLARTLKTFPGVPHRLEFVAEIQGVRYINDSKGTNPDAAIKALEAYEQPIVLIAGGKNKGSDFGLFARKIKEKCRALVLVGQAAPAIEAAAIEAGVSPIYRASTFAEAVHLAAAAARPGDVVLLSPACASWDMFNNYEERGELFKQLVHSLRR</sequence>
<evidence type="ECO:0000259" key="20">
    <source>
        <dbReference type="Pfam" id="PF08245"/>
    </source>
</evidence>
<evidence type="ECO:0000256" key="14">
    <source>
        <dbReference type="ARBA" id="ARBA00030398"/>
    </source>
</evidence>
<dbReference type="Pfam" id="PF08245">
    <property type="entry name" value="Mur_ligase_M"/>
    <property type="match status" value="1"/>
</dbReference>
<keyword evidence="10 17" id="KW-0067">ATP-binding</keyword>
<dbReference type="InterPro" id="IPR013221">
    <property type="entry name" value="Mur_ligase_cen"/>
</dbReference>
<comment type="subcellular location">
    <subcellularLocation>
        <location evidence="2 17 18">Cytoplasm</location>
    </subcellularLocation>
</comment>
<evidence type="ECO:0000256" key="12">
    <source>
        <dbReference type="ARBA" id="ARBA00022984"/>
    </source>
</evidence>
<dbReference type="Proteomes" id="UP000189933">
    <property type="component" value="Unassembled WGS sequence"/>
</dbReference>
<proteinExistence type="inferred from homology"/>
<gene>
    <name evidence="17" type="primary">murD</name>
    <name evidence="21" type="ORF">SAMN02745885_00435</name>
</gene>
<evidence type="ECO:0000259" key="19">
    <source>
        <dbReference type="Pfam" id="PF02875"/>
    </source>
</evidence>
<dbReference type="Gene3D" id="3.90.190.20">
    <property type="entry name" value="Mur ligase, C-terminal domain"/>
    <property type="match status" value="1"/>
</dbReference>
<evidence type="ECO:0000256" key="5">
    <source>
        <dbReference type="ARBA" id="ARBA00012212"/>
    </source>
</evidence>
<keyword evidence="8 17" id="KW-0436">Ligase</keyword>
<accession>A0A1T4M5X4</accession>
<dbReference type="OrthoDB" id="9809796at2"/>
<dbReference type="GO" id="GO:0009252">
    <property type="term" value="P:peptidoglycan biosynthetic process"/>
    <property type="evidence" value="ECO:0007669"/>
    <property type="project" value="UniProtKB-UniRule"/>
</dbReference>
<comment type="similarity">
    <text evidence="4 17">Belongs to the MurCDEF family.</text>
</comment>
<dbReference type="SUPFAM" id="SSF53623">
    <property type="entry name" value="MurD-like peptide ligases, catalytic domain"/>
    <property type="match status" value="1"/>
</dbReference>
<protein>
    <recommendedName>
        <fullName evidence="6 17">UDP-N-acetylmuramoylalanine--D-glutamate ligase</fullName>
        <ecNumber evidence="5 17">6.3.2.9</ecNumber>
    </recommendedName>
    <alternativeName>
        <fullName evidence="15 17">D-glutamic acid-adding enzyme</fullName>
    </alternativeName>
    <alternativeName>
        <fullName evidence="14 17">UDP-N-acetylmuramoyl-L-alanyl-D-glutamate synthetase</fullName>
    </alternativeName>
</protein>
<evidence type="ECO:0000256" key="11">
    <source>
        <dbReference type="ARBA" id="ARBA00022960"/>
    </source>
</evidence>
<comment type="pathway">
    <text evidence="3 17 18">Cell wall biogenesis; peptidoglycan biosynthesis.</text>
</comment>
<dbReference type="GO" id="GO:0008764">
    <property type="term" value="F:UDP-N-acetylmuramoylalanine-D-glutamate ligase activity"/>
    <property type="evidence" value="ECO:0007669"/>
    <property type="project" value="UniProtKB-UniRule"/>
</dbReference>
<evidence type="ECO:0000256" key="16">
    <source>
        <dbReference type="ARBA" id="ARBA00047632"/>
    </source>
</evidence>
<dbReference type="GO" id="GO:0005524">
    <property type="term" value="F:ATP binding"/>
    <property type="evidence" value="ECO:0007669"/>
    <property type="project" value="UniProtKB-UniRule"/>
</dbReference>
<evidence type="ECO:0000256" key="8">
    <source>
        <dbReference type="ARBA" id="ARBA00022598"/>
    </source>
</evidence>
<evidence type="ECO:0000256" key="3">
    <source>
        <dbReference type="ARBA" id="ARBA00004752"/>
    </source>
</evidence>
<dbReference type="SUPFAM" id="SSF53244">
    <property type="entry name" value="MurD-like peptide ligases, peptide-binding domain"/>
    <property type="match status" value="1"/>
</dbReference>
<evidence type="ECO:0000256" key="15">
    <source>
        <dbReference type="ARBA" id="ARBA00032324"/>
    </source>
</evidence>
<dbReference type="HAMAP" id="MF_00639">
    <property type="entry name" value="MurD"/>
    <property type="match status" value="1"/>
</dbReference>
<feature type="domain" description="Mur ligase C-terminal" evidence="19">
    <location>
        <begin position="311"/>
        <end position="425"/>
    </location>
</feature>
<evidence type="ECO:0000256" key="7">
    <source>
        <dbReference type="ARBA" id="ARBA00022490"/>
    </source>
</evidence>
<dbReference type="Pfam" id="PF02875">
    <property type="entry name" value="Mur_ligase_C"/>
    <property type="match status" value="1"/>
</dbReference>
<dbReference type="Gene3D" id="3.40.50.720">
    <property type="entry name" value="NAD(P)-binding Rossmann-like Domain"/>
    <property type="match status" value="1"/>
</dbReference>
<organism evidence="21 22">
    <name type="scientific">Carboxydocella sporoproducens DSM 16521</name>
    <dbReference type="NCBI Taxonomy" id="1121270"/>
    <lineage>
        <taxon>Bacteria</taxon>
        <taxon>Bacillati</taxon>
        <taxon>Bacillota</taxon>
        <taxon>Clostridia</taxon>
        <taxon>Eubacteriales</taxon>
        <taxon>Clostridiales Family XVI. Incertae Sedis</taxon>
        <taxon>Carboxydocella</taxon>
    </lineage>
</organism>